<evidence type="ECO:0000256" key="16">
    <source>
        <dbReference type="ARBA" id="ARBA00022833"/>
    </source>
</evidence>
<dbReference type="CDD" id="cd11546">
    <property type="entry name" value="NTP-PPase_His4"/>
    <property type="match status" value="1"/>
</dbReference>
<comment type="similarity">
    <text evidence="7">In the C-terminal section; belongs to the histidinol dehydrogenase family.</text>
</comment>
<keyword evidence="26" id="KW-1185">Reference proteome</keyword>
<dbReference type="EMBL" id="KZ819603">
    <property type="protein sequence ID" value="PWN35233.1"/>
    <property type="molecule type" value="Genomic_DNA"/>
</dbReference>
<keyword evidence="18" id="KW-0560">Oxidoreductase</keyword>
<dbReference type="GO" id="GO:0005829">
    <property type="term" value="C:cytosol"/>
    <property type="evidence" value="ECO:0007669"/>
    <property type="project" value="TreeGrafter"/>
</dbReference>
<evidence type="ECO:0000256" key="20">
    <source>
        <dbReference type="ARBA" id="ARBA00023102"/>
    </source>
</evidence>
<evidence type="ECO:0000256" key="19">
    <source>
        <dbReference type="ARBA" id="ARBA00023027"/>
    </source>
</evidence>
<proteinExistence type="inferred from homology"/>
<dbReference type="GO" id="GO:0005524">
    <property type="term" value="F:ATP binding"/>
    <property type="evidence" value="ECO:0007669"/>
    <property type="project" value="UniProtKB-KW"/>
</dbReference>
<dbReference type="Gene3D" id="3.40.50.1980">
    <property type="entry name" value="Nitrogenase molybdenum iron protein domain"/>
    <property type="match status" value="2"/>
</dbReference>
<dbReference type="UniPathway" id="UPA00031">
    <property type="reaction ID" value="UER00007"/>
</dbReference>
<dbReference type="FunFam" id="1.20.5.1300:FF:000001">
    <property type="entry name" value="Histidine biosynthesis trifunctional protein"/>
    <property type="match status" value="1"/>
</dbReference>
<dbReference type="GO" id="GO:0046872">
    <property type="term" value="F:metal ion binding"/>
    <property type="evidence" value="ECO:0007669"/>
    <property type="project" value="UniProtKB-KW"/>
</dbReference>
<evidence type="ECO:0000256" key="23">
    <source>
        <dbReference type="SAM" id="MobiDB-lite"/>
    </source>
</evidence>
<evidence type="ECO:0000256" key="10">
    <source>
        <dbReference type="ARBA" id="ARBA00012965"/>
    </source>
</evidence>
<evidence type="ECO:0000313" key="25">
    <source>
        <dbReference type="EMBL" id="PWN35233.1"/>
    </source>
</evidence>
<evidence type="ECO:0000256" key="21">
    <source>
        <dbReference type="ARBA" id="ARBA00023268"/>
    </source>
</evidence>
<organism evidence="25 26">
    <name type="scientific">Meira miltonrushii</name>
    <dbReference type="NCBI Taxonomy" id="1280837"/>
    <lineage>
        <taxon>Eukaryota</taxon>
        <taxon>Fungi</taxon>
        <taxon>Dikarya</taxon>
        <taxon>Basidiomycota</taxon>
        <taxon>Ustilaginomycotina</taxon>
        <taxon>Exobasidiomycetes</taxon>
        <taxon>Exobasidiales</taxon>
        <taxon>Brachybasidiaceae</taxon>
        <taxon>Meira</taxon>
    </lineage>
</organism>
<dbReference type="InterPro" id="IPR008179">
    <property type="entry name" value="HisE"/>
</dbReference>
<keyword evidence="15" id="KW-0378">Hydrolase</keyword>
<protein>
    <recommendedName>
        <fullName evidence="11">Histidine biosynthesis trifunctional protein</fullName>
        <ecNumber evidence="10">1.1.1.23</ecNumber>
        <ecNumber evidence="9">3.5.4.19</ecNumber>
        <ecNumber evidence="8">3.6.1.31</ecNumber>
    </recommendedName>
</protein>
<dbReference type="OrthoDB" id="1703565at2759"/>
<evidence type="ECO:0000256" key="3">
    <source>
        <dbReference type="ARBA" id="ARBA00001947"/>
    </source>
</evidence>
<evidence type="ECO:0000256" key="7">
    <source>
        <dbReference type="ARBA" id="ARBA00008260"/>
    </source>
</evidence>
<dbReference type="Pfam" id="PF01502">
    <property type="entry name" value="PRA-CH"/>
    <property type="match status" value="1"/>
</dbReference>
<dbReference type="InterPro" id="IPR016161">
    <property type="entry name" value="Ald_DH/histidinol_DH"/>
</dbReference>
<reference evidence="25 26" key="1">
    <citation type="journal article" date="2018" name="Mol. Biol. Evol.">
        <title>Broad Genomic Sampling Reveals a Smut Pathogenic Ancestry of the Fungal Clade Ustilaginomycotina.</title>
        <authorList>
            <person name="Kijpornyongpan T."/>
            <person name="Mondo S.J."/>
            <person name="Barry K."/>
            <person name="Sandor L."/>
            <person name="Lee J."/>
            <person name="Lipzen A."/>
            <person name="Pangilinan J."/>
            <person name="LaButti K."/>
            <person name="Hainaut M."/>
            <person name="Henrissat B."/>
            <person name="Grigoriev I.V."/>
            <person name="Spatafora J.W."/>
            <person name="Aime M.C."/>
        </authorList>
    </citation>
    <scope>NUCLEOTIDE SEQUENCE [LARGE SCALE GENOMIC DNA]</scope>
    <source>
        <strain evidence="25 26">MCA 3882</strain>
    </source>
</reference>
<dbReference type="InterPro" id="IPR016298">
    <property type="entry name" value="Histidine_synth_trifunct"/>
</dbReference>
<comment type="pathway">
    <text evidence="6">Amino-acid biosynthesis; L-histidine biosynthesis; L-histidine from 5-phospho-alpha-D-ribose 1-diphosphate: step 2/9.</text>
</comment>
<keyword evidence="12" id="KW-0028">Amino-acid biosynthesis</keyword>
<dbReference type="FunFam" id="1.10.287.1080:FF:000002">
    <property type="entry name" value="Histidine biosynthesis bifunctional protein HisIE"/>
    <property type="match status" value="1"/>
</dbReference>
<feature type="compositionally biased region" description="Low complexity" evidence="23">
    <location>
        <begin position="422"/>
        <end position="443"/>
    </location>
</feature>
<evidence type="ECO:0000256" key="2">
    <source>
        <dbReference type="ARBA" id="ARBA00001460"/>
    </source>
</evidence>
<dbReference type="Gene3D" id="1.10.287.1080">
    <property type="entry name" value="MazG-like"/>
    <property type="match status" value="1"/>
</dbReference>
<keyword evidence="19" id="KW-0520">NAD</keyword>
<accession>A0A316VFZ1</accession>
<evidence type="ECO:0000256" key="9">
    <source>
        <dbReference type="ARBA" id="ARBA00012721"/>
    </source>
</evidence>
<dbReference type="RefSeq" id="XP_025355535.1">
    <property type="nucleotide sequence ID" value="XM_025502283.1"/>
</dbReference>
<keyword evidence="13" id="KW-0479">Metal-binding</keyword>
<keyword evidence="16" id="KW-0862">Zinc</keyword>
<dbReference type="SUPFAM" id="SSF101386">
    <property type="entry name" value="all-alpha NTP pyrophosphatases"/>
    <property type="match status" value="1"/>
</dbReference>
<dbReference type="SUPFAM" id="SSF141734">
    <property type="entry name" value="HisI-like"/>
    <property type="match status" value="1"/>
</dbReference>
<comment type="cofactor">
    <cofactor evidence="3">
        <name>Zn(2+)</name>
        <dbReference type="ChEBI" id="CHEBI:29105"/>
    </cofactor>
</comment>
<feature type="region of interest" description="Disordered" evidence="23">
    <location>
        <begin position="406"/>
        <end position="447"/>
    </location>
</feature>
<keyword evidence="20" id="KW-0368">Histidine biosynthesis</keyword>
<evidence type="ECO:0000256" key="17">
    <source>
        <dbReference type="ARBA" id="ARBA00022840"/>
    </source>
</evidence>
<dbReference type="InterPro" id="IPR012131">
    <property type="entry name" value="Hstdl_DH"/>
</dbReference>
<dbReference type="InParanoid" id="A0A316VFZ1"/>
<dbReference type="PIRSF" id="PIRSF001257">
    <property type="entry name" value="His_trifunctional"/>
    <property type="match status" value="1"/>
</dbReference>
<dbReference type="STRING" id="1280837.A0A316VFZ1"/>
<dbReference type="PRINTS" id="PR00083">
    <property type="entry name" value="HOLDHDRGNASE"/>
</dbReference>
<dbReference type="InterPro" id="IPR021130">
    <property type="entry name" value="PRib-ATP_PPHydrolase-like"/>
</dbReference>
<dbReference type="Proteomes" id="UP000245771">
    <property type="component" value="Unassembled WGS sequence"/>
</dbReference>
<evidence type="ECO:0000259" key="24">
    <source>
        <dbReference type="Pfam" id="PF01502"/>
    </source>
</evidence>
<name>A0A316VFZ1_9BASI</name>
<dbReference type="GO" id="GO:0004636">
    <property type="term" value="F:phosphoribosyl-ATP diphosphatase activity"/>
    <property type="evidence" value="ECO:0007669"/>
    <property type="project" value="UniProtKB-EC"/>
</dbReference>
<dbReference type="Pfam" id="PF01503">
    <property type="entry name" value="PRA-PH"/>
    <property type="match status" value="1"/>
</dbReference>
<sequence length="924" mass="98200">MSLSTPVLPILEKEDVNNKQLLSVMSRSAPLLIPFAQYDQVKSSLPRSLSYIVQFVSPVSIPDAADVLDAGAEAVSISANDASTILQEDSPALPFERVIVQIDPSTAISLPELAKKGLAGVHISLPEGLSLQDAKTGELVGQFVSSIEAKKTGRPVFVSASNATLPTVEDAAYLTSIGASLVIPTSKIDLPKDEKSTSAGKIDLIGALLASLKSDRQDGLFPTTVVASALGTSLGLVYSSQQSIRESILTGSAVYQSRTRGLWRKGESSGATQEVVRIRMDCDSDALEFTVRQKAGQEHIGFCHLTNREGCFGRTSGLALLESTLQSRLKSAPAGSYTARIFSDAALLEAKIREEASELVQAKDEDKQHVAFEMADLLYFTLARCVRAGVSLEDVERSLDAKAHKITRRKGDAKPQFINGNPAASSSDSKPLPSAPAPKSAAAVVEEDEGPIKMTSYRLENVSESERTDLMKRPSIKTEAVMELCRPILRSVKERGDEAVLELTTKFDRVKLNSPVVLPPFTSPAVLQKIKPEVKNAIDQAYNNIYAFHAAQKKVGGNVKASQAGIGGINTATGEEADDAVLEMETMPGVVCRRFARPIQSVGLYVPGGTAILPSTALMLGIPAQVARCPTIVLATPPRPDGSITPEVLYVAEKVGAKCILAAGGAQAVGAMAYGTKSVPKVDKIVGPGNQFVTAAKMIVQNDTDALVSIDMPAGPSEVLVIADGDADPEFVASDLLSQAEHGPDSQVVLVGIQLSDKQLAAIEAALDRQAHALPRCSVVRKAIEKSLTIVVPTREEALRWSNEYAPEHLIIQAKEPEALAKGVINAGSVFVGPWSPESCGDYASGTNHTLPTYGLARQYSGVSTSTFEKNITSQSLTAEGLKLLGPHVVHLAECEELEAHANAVRLRLKTLGIEMPPPHVKSA</sequence>
<comment type="pathway">
    <text evidence="5">Amino-acid biosynthesis; L-histidine biosynthesis; L-histidine from 5-phospho-alpha-D-ribose 1-diphosphate: step 3/9.</text>
</comment>
<evidence type="ECO:0000256" key="11">
    <source>
        <dbReference type="ARBA" id="ARBA00017884"/>
    </source>
</evidence>
<evidence type="ECO:0000256" key="12">
    <source>
        <dbReference type="ARBA" id="ARBA00022605"/>
    </source>
</evidence>
<dbReference type="Gene3D" id="1.20.5.1300">
    <property type="match status" value="1"/>
</dbReference>
<dbReference type="InterPro" id="IPR001692">
    <property type="entry name" value="Histidinol_DH_CS"/>
</dbReference>
<evidence type="ECO:0000256" key="18">
    <source>
        <dbReference type="ARBA" id="ARBA00023002"/>
    </source>
</evidence>
<gene>
    <name evidence="25" type="ORF">FA14DRAFT_39255</name>
</gene>
<dbReference type="GO" id="GO:0051287">
    <property type="term" value="F:NAD binding"/>
    <property type="evidence" value="ECO:0007669"/>
    <property type="project" value="InterPro"/>
</dbReference>
<dbReference type="NCBIfam" id="TIGR03188">
    <property type="entry name" value="histidine_hisI"/>
    <property type="match status" value="1"/>
</dbReference>
<dbReference type="InterPro" id="IPR002496">
    <property type="entry name" value="PRib_AMP_CycHydrolase_dom"/>
</dbReference>
<keyword evidence="14" id="KW-0547">Nucleotide-binding</keyword>
<dbReference type="GO" id="GO:0000105">
    <property type="term" value="P:L-histidine biosynthetic process"/>
    <property type="evidence" value="ECO:0007669"/>
    <property type="project" value="UniProtKB-UniPathway"/>
</dbReference>
<dbReference type="EC" id="3.6.1.31" evidence="8"/>
<dbReference type="HAMAP" id="MF_01024">
    <property type="entry name" value="HisD"/>
    <property type="match status" value="1"/>
</dbReference>
<evidence type="ECO:0000256" key="15">
    <source>
        <dbReference type="ARBA" id="ARBA00022801"/>
    </source>
</evidence>
<dbReference type="FunFam" id="3.40.50.1980:FF:000002">
    <property type="entry name" value="Histidinol dehydrogenase, chloroplastic"/>
    <property type="match status" value="1"/>
</dbReference>
<evidence type="ECO:0000256" key="5">
    <source>
        <dbReference type="ARBA" id="ARBA00005169"/>
    </source>
</evidence>
<dbReference type="EC" id="3.5.4.19" evidence="9"/>
<dbReference type="GO" id="GO:0004399">
    <property type="term" value="F:histidinol dehydrogenase activity"/>
    <property type="evidence" value="ECO:0007669"/>
    <property type="project" value="UniProtKB-EC"/>
</dbReference>
<feature type="domain" description="Phosphoribosyl-AMP cyclohydrolase" evidence="24">
    <location>
        <begin position="236"/>
        <end position="312"/>
    </location>
</feature>
<evidence type="ECO:0000256" key="8">
    <source>
        <dbReference type="ARBA" id="ARBA00012414"/>
    </source>
</evidence>
<keyword evidence="17" id="KW-0067">ATP-binding</keyword>
<keyword evidence="21" id="KW-0511">Multifunctional enzyme</keyword>
<comment type="pathway">
    <text evidence="4">Amino-acid biosynthesis; L-histidine biosynthesis; L-histidine from 5-phospho-alpha-D-ribose 1-diphosphate: step 9/9.</text>
</comment>
<comment type="catalytic activity">
    <reaction evidence="1">
        <text>1-(5-phospho-beta-D-ribosyl)-5'-AMP + H2O = 1-(5-phospho-beta-D-ribosyl)-5-[(5-phospho-beta-D-ribosylamino)methylideneamino]imidazole-4-carboxamide</text>
        <dbReference type="Rhea" id="RHEA:20049"/>
        <dbReference type="ChEBI" id="CHEBI:15377"/>
        <dbReference type="ChEBI" id="CHEBI:58435"/>
        <dbReference type="ChEBI" id="CHEBI:59457"/>
        <dbReference type="EC" id="3.5.4.19"/>
    </reaction>
</comment>
<evidence type="ECO:0000256" key="1">
    <source>
        <dbReference type="ARBA" id="ARBA00000024"/>
    </source>
</evidence>
<dbReference type="PANTHER" id="PTHR21256:SF2">
    <property type="entry name" value="HISTIDINE BIOSYNTHESIS TRIFUNCTIONAL PROTEIN"/>
    <property type="match status" value="1"/>
</dbReference>
<dbReference type="SUPFAM" id="SSF53720">
    <property type="entry name" value="ALDH-like"/>
    <property type="match status" value="1"/>
</dbReference>
<evidence type="ECO:0000256" key="13">
    <source>
        <dbReference type="ARBA" id="ARBA00022723"/>
    </source>
</evidence>
<dbReference type="PROSITE" id="PS00611">
    <property type="entry name" value="HISOL_DEHYDROGENASE"/>
    <property type="match status" value="1"/>
</dbReference>
<evidence type="ECO:0000313" key="26">
    <source>
        <dbReference type="Proteomes" id="UP000245771"/>
    </source>
</evidence>
<dbReference type="AlphaFoldDB" id="A0A316VFZ1"/>
<dbReference type="Pfam" id="PF00815">
    <property type="entry name" value="Histidinol_dh"/>
    <property type="match status" value="1"/>
</dbReference>
<evidence type="ECO:0000256" key="14">
    <source>
        <dbReference type="ARBA" id="ARBA00022741"/>
    </source>
</evidence>
<dbReference type="GO" id="GO:0004635">
    <property type="term" value="F:phosphoribosyl-AMP cyclohydrolase activity"/>
    <property type="evidence" value="ECO:0007669"/>
    <property type="project" value="UniProtKB-EC"/>
</dbReference>
<evidence type="ECO:0000256" key="4">
    <source>
        <dbReference type="ARBA" id="ARBA00004940"/>
    </source>
</evidence>
<dbReference type="Gene3D" id="3.10.20.810">
    <property type="entry name" value="Phosphoribosyl-AMP cyclohydrolase"/>
    <property type="match status" value="1"/>
</dbReference>
<dbReference type="PANTHER" id="PTHR21256">
    <property type="entry name" value="HISTIDINOL DEHYDROGENASE HDH"/>
    <property type="match status" value="1"/>
</dbReference>
<comment type="catalytic activity">
    <reaction evidence="2">
        <text>1-(5-phospho-beta-D-ribosyl)-ATP + H2O = 1-(5-phospho-beta-D-ribosyl)-5'-AMP + diphosphate + H(+)</text>
        <dbReference type="Rhea" id="RHEA:22828"/>
        <dbReference type="ChEBI" id="CHEBI:15377"/>
        <dbReference type="ChEBI" id="CHEBI:15378"/>
        <dbReference type="ChEBI" id="CHEBI:33019"/>
        <dbReference type="ChEBI" id="CHEBI:59457"/>
        <dbReference type="ChEBI" id="CHEBI:73183"/>
        <dbReference type="EC" id="3.6.1.31"/>
    </reaction>
</comment>
<dbReference type="CDD" id="cd06572">
    <property type="entry name" value="Histidinol_dh"/>
    <property type="match status" value="1"/>
</dbReference>
<dbReference type="InterPro" id="IPR038019">
    <property type="entry name" value="PRib_AMP_CycHydrolase_sf"/>
</dbReference>
<evidence type="ECO:0000256" key="22">
    <source>
        <dbReference type="ARBA" id="ARBA00049489"/>
    </source>
</evidence>
<dbReference type="EC" id="1.1.1.23" evidence="10"/>
<dbReference type="GeneID" id="37024064"/>
<evidence type="ECO:0000256" key="6">
    <source>
        <dbReference type="ARBA" id="ARBA00005204"/>
    </source>
</evidence>
<dbReference type="FunFam" id="3.40.50.1980:FF:000001">
    <property type="entry name" value="Histidinol dehydrogenase"/>
    <property type="match status" value="1"/>
</dbReference>
<comment type="catalytic activity">
    <reaction evidence="22">
        <text>L-histidinol + 2 NAD(+) + H2O = L-histidine + 2 NADH + 3 H(+)</text>
        <dbReference type="Rhea" id="RHEA:20641"/>
        <dbReference type="ChEBI" id="CHEBI:15377"/>
        <dbReference type="ChEBI" id="CHEBI:15378"/>
        <dbReference type="ChEBI" id="CHEBI:57540"/>
        <dbReference type="ChEBI" id="CHEBI:57595"/>
        <dbReference type="ChEBI" id="CHEBI:57699"/>
        <dbReference type="ChEBI" id="CHEBI:57945"/>
        <dbReference type="EC" id="1.1.1.23"/>
    </reaction>
</comment>
<dbReference type="NCBIfam" id="TIGR00069">
    <property type="entry name" value="hisD"/>
    <property type="match status" value="1"/>
</dbReference>